<organism evidence="1 2">
    <name type="scientific">Allorhodopirellula heiligendammensis</name>
    <dbReference type="NCBI Taxonomy" id="2714739"/>
    <lineage>
        <taxon>Bacteria</taxon>
        <taxon>Pseudomonadati</taxon>
        <taxon>Planctomycetota</taxon>
        <taxon>Planctomycetia</taxon>
        <taxon>Pirellulales</taxon>
        <taxon>Pirellulaceae</taxon>
        <taxon>Allorhodopirellula</taxon>
    </lineage>
</organism>
<dbReference type="EMBL" id="SJPU01000002">
    <property type="protein sequence ID" value="TWU16735.1"/>
    <property type="molecule type" value="Genomic_DNA"/>
</dbReference>
<keyword evidence="2" id="KW-1185">Reference proteome</keyword>
<reference evidence="1 2" key="1">
    <citation type="journal article" date="2020" name="Antonie Van Leeuwenhoek">
        <title>Rhodopirellula heiligendammensis sp. nov., Rhodopirellula pilleata sp. nov., and Rhodopirellula solitaria sp. nov. isolated from natural or artificial marine surfaces in Northern Germany and California, USA, and emended description of the genus Rhodopirellula.</title>
        <authorList>
            <person name="Kallscheuer N."/>
            <person name="Wiegand S."/>
            <person name="Jogler M."/>
            <person name="Boedeker C."/>
            <person name="Peeters S.H."/>
            <person name="Rast P."/>
            <person name="Heuer A."/>
            <person name="Jetten M.S.M."/>
            <person name="Rohde M."/>
            <person name="Jogler C."/>
        </authorList>
    </citation>
    <scope>NUCLEOTIDE SEQUENCE [LARGE SCALE GENOMIC DNA]</scope>
    <source>
        <strain evidence="1 2">Poly21</strain>
    </source>
</reference>
<comment type="caution">
    <text evidence="1">The sequence shown here is derived from an EMBL/GenBank/DDBJ whole genome shotgun (WGS) entry which is preliminary data.</text>
</comment>
<protein>
    <submittedName>
        <fullName evidence="1">Uncharacterized protein</fullName>
    </submittedName>
</protein>
<dbReference type="Proteomes" id="UP000319908">
    <property type="component" value="Unassembled WGS sequence"/>
</dbReference>
<dbReference type="AlphaFoldDB" id="A0A5C6BXM6"/>
<accession>A0A5C6BXM6</accession>
<proteinExistence type="predicted"/>
<evidence type="ECO:0000313" key="2">
    <source>
        <dbReference type="Proteomes" id="UP000319908"/>
    </source>
</evidence>
<evidence type="ECO:0000313" key="1">
    <source>
        <dbReference type="EMBL" id="TWU16735.1"/>
    </source>
</evidence>
<name>A0A5C6BXM6_9BACT</name>
<sequence>MVCGCGVLVGLCLLARNPVARWAGMTVGSIFLDTRVEIAKLEIGWSQITVDGITVFEPAFPDQVQFHVARVAVIPSLKRGFSDGVWLERVTVDQPEMHLRFDQHGNLLSVFPERSGQASTNSPLTIPLQYLVVNHAAAIVHQTGREELRVKDINLQAEFSDAIVARAQVPEVLSGSIDFQCQLDARTFAGTTKLNVLGIELDTEQLASLPLVPQVVADHPSTASVTISFQGTHPPGDTDLRHHTVECLLSARDMQSRRFGMLCPRLDVEIKQAAGVARVTTHAALLGGDMQVNASADLNQFAITGEMTTTLRHCNLHQLTQHVPELHELAVIASGQASVRATWDDGKLDFQGDADTELNEFQLDSIALPVVTARASTQGTFCPGKERPLRGVVTGLFSTTGLQLSQLATRYELPEIAGEILASGSIELPLEQLTDPTSYHAETHARLRNFAGFDMHVPDSEISATLSEGIAAVESSGLSLQDASGKMIAGVTVQAQASLGDHGRMDASAEGHFEPSPDLIRRLGLSDIEPQGRLSCHIDVGCLLTELANPRAWTASAAAETQSIMLAGEKIGDMQLDAELTKGLLTASPIVVRWRDNECTIRTEGEVGDAISVCAEVDAPDWKLEDAGDVLSRFSKSPLPIAGRVNVDGQVMYRQEFTAGTRTLHAFGNANLEQAVFARTRIGDARLRWLANFDGLVLSTSSDDFLGGRFDVNARVAQLDWTKTEIDGTFTDVQVPRLVSMTRQRVPSTGILEGGFRVTSIASLSDLTGDAWMRSGGLTLQRIPVELTQAHVSVQQGVARAGSDGEIVGGRFHADAQASLTALAEFFAQPNPRLAEVPITSHFRVDNLPLASLAVALQLPRETRFLGGTVSAAVLRDEAARDGRHLATVTASVDDLRWKHAPLSDRITAGLVVHPTQVELNSVQGRFADGNLSGKAAVHFVGAPAGRFDFIASRVNLRRATSPFGADVSGSGSVKIQGRLGHAITGRADVTVDNAVAAGVGVRQVRLPIDWTVTPTSKTVRWQCRAGTASLGGGNVRIATQGSYAHSLNMNSTIRVERVDLAKLMQNGSAGSGIVDGEVILRAKQARSPQQLVGTYDFEMKNIQALEIPVLDQLPKMVSLSPPTPGRGQDGATIHGRIGGGLVHVDEIAVHQSNIQVLVSGQATMQGKLDLDVIVSTESTSPTDQLISMLDSPLMLAAPAPIALIAKANDLLKDRVVRVHVGGTAGTPTLRLQPGKQLTQDAVRFFLSNSFGSAATQVANLRTTSQLR</sequence>
<gene>
    <name evidence="1" type="ORF">Poly21_39410</name>
</gene>